<dbReference type="OrthoDB" id="7262897at2"/>
<evidence type="ECO:0000313" key="2">
    <source>
        <dbReference type="Proteomes" id="UP000239724"/>
    </source>
</evidence>
<accession>A0A2S6NLN2</accession>
<protein>
    <submittedName>
        <fullName evidence="1">Uncharacterized protein</fullName>
    </submittedName>
</protein>
<dbReference type="Proteomes" id="UP000239724">
    <property type="component" value="Unassembled WGS sequence"/>
</dbReference>
<keyword evidence="2" id="KW-1185">Reference proteome</keyword>
<evidence type="ECO:0000313" key="1">
    <source>
        <dbReference type="EMBL" id="PPQ36302.1"/>
    </source>
</evidence>
<name>A0A2S6NLN2_RHOGL</name>
<reference evidence="1 2" key="1">
    <citation type="journal article" date="2018" name="Arch. Microbiol.">
        <title>New insights into the metabolic potential of the phototrophic purple bacterium Rhodopila globiformis DSM 161(T) from its draft genome sequence and evidence for a vanadium-dependent nitrogenase.</title>
        <authorList>
            <person name="Imhoff J.F."/>
            <person name="Rahn T."/>
            <person name="Kunzel S."/>
            <person name="Neulinger S.C."/>
        </authorList>
    </citation>
    <scope>NUCLEOTIDE SEQUENCE [LARGE SCALE GENOMIC DNA]</scope>
    <source>
        <strain evidence="1 2">DSM 161</strain>
    </source>
</reference>
<comment type="caution">
    <text evidence="1">The sequence shown here is derived from an EMBL/GenBank/DDBJ whole genome shotgun (WGS) entry which is preliminary data.</text>
</comment>
<dbReference type="EMBL" id="NHRY01000059">
    <property type="protein sequence ID" value="PPQ36302.1"/>
    <property type="molecule type" value="Genomic_DNA"/>
</dbReference>
<gene>
    <name evidence="1" type="ORF">CCS01_05260</name>
</gene>
<dbReference type="AlphaFoldDB" id="A0A2S6NLN2"/>
<organism evidence="1 2">
    <name type="scientific">Rhodopila globiformis</name>
    <name type="common">Rhodopseudomonas globiformis</name>
    <dbReference type="NCBI Taxonomy" id="1071"/>
    <lineage>
        <taxon>Bacteria</taxon>
        <taxon>Pseudomonadati</taxon>
        <taxon>Pseudomonadota</taxon>
        <taxon>Alphaproteobacteria</taxon>
        <taxon>Acetobacterales</taxon>
        <taxon>Acetobacteraceae</taxon>
        <taxon>Rhodopila</taxon>
    </lineage>
</organism>
<sequence length="422" mass="45550">MQNKSLKAVQADVRALRQDLHAADDEKIRRVIAVLDEVADPRVNQAILDPLRSRLASLNPSRPLQFSRLLFMPLDPLIVPAPQWRPDEPSVPRTALMPLARIVRAALGSERIFIDRTIAGRSTGDTQAVALAGEALWPRAAEILADAPAPADWAETGLAPKVYQPLAQAIGAVLRRGPHLYQLRRDHDVGIQDGNEQAIDAILQGITLASEQGCALIARLVLVQSPHAAPLLRRFVSSGQDQGGGRMVREAIDRGTEEMLSAMEDEAGFASEIQTIALANAGPQVRRIVTFLREVENDPGFAADRPRLHAIRQKLDDACQARFSNGLNAELLAPLAEAPGPIGGAGQTRMESCSRDLRALETEARKVGGAARYDRLLQEATDAVMAAAAAGTLTPVRRLRLIEILAGAEAAAELYEKENGRG</sequence>
<proteinExistence type="predicted"/>
<dbReference type="RefSeq" id="WP_104517797.1">
    <property type="nucleotide sequence ID" value="NZ_NHRY01000059.1"/>
</dbReference>